<proteinExistence type="predicted"/>
<dbReference type="EMBL" id="BORT01000004">
    <property type="protein sequence ID" value="GIO46420.1"/>
    <property type="molecule type" value="Genomic_DNA"/>
</dbReference>
<dbReference type="RefSeq" id="WP_212977467.1">
    <property type="nucleotide sequence ID" value="NZ_AP025343.1"/>
</dbReference>
<gene>
    <name evidence="3" type="ORF">J34TS1_11850</name>
</gene>
<feature type="coiled-coil region" evidence="1">
    <location>
        <begin position="118"/>
        <end position="145"/>
    </location>
</feature>
<evidence type="ECO:0000256" key="1">
    <source>
        <dbReference type="SAM" id="Coils"/>
    </source>
</evidence>
<protein>
    <submittedName>
        <fullName evidence="3">Uncharacterized protein</fullName>
    </submittedName>
</protein>
<keyword evidence="1" id="KW-0175">Coiled coil</keyword>
<keyword evidence="2" id="KW-1133">Transmembrane helix</keyword>
<keyword evidence="2" id="KW-0472">Membrane</keyword>
<name>A0A920CPK5_9BACL</name>
<sequence length="233" mass="27893">MDVVLKVVKYVIMYIPAIWGLHTWLYAKNPKYYFFFVRKISKWRDTTWSINANFQPEHIVGFYQQFEDVLRSVYKEEHYKRTVNMVNKKMYECGIFNILVQDDFDNGNFSTKTVFIRISQLNVTLKRAEEVLRELRELFNEIERVIKPISSIYSLDIHFKLGKNPFYGLMVQRLGKENVTHFECFFPISAIVPKNNGNDRNQHYLRVYKEKLSINETSFDILEETAKRALLFK</sequence>
<reference evidence="3 4" key="1">
    <citation type="submission" date="2021-03" db="EMBL/GenBank/DDBJ databases">
        <title>Antimicrobial resistance genes in bacteria isolated from Japanese honey, and their potential for conferring macrolide and lincosamide resistance in the American foulbrood pathogen Paenibacillus larvae.</title>
        <authorList>
            <person name="Okamoto M."/>
            <person name="Kumagai M."/>
            <person name="Kanamori H."/>
            <person name="Takamatsu D."/>
        </authorList>
    </citation>
    <scope>NUCLEOTIDE SEQUENCE [LARGE SCALE GENOMIC DNA]</scope>
    <source>
        <strain evidence="3 4">J34TS1</strain>
    </source>
</reference>
<dbReference type="AlphaFoldDB" id="A0A920CPK5"/>
<feature type="transmembrane region" description="Helical" evidence="2">
    <location>
        <begin position="7"/>
        <end position="27"/>
    </location>
</feature>
<comment type="caution">
    <text evidence="3">The sequence shown here is derived from an EMBL/GenBank/DDBJ whole genome shotgun (WGS) entry which is preliminary data.</text>
</comment>
<evidence type="ECO:0000256" key="2">
    <source>
        <dbReference type="SAM" id="Phobius"/>
    </source>
</evidence>
<dbReference type="Proteomes" id="UP000682811">
    <property type="component" value="Unassembled WGS sequence"/>
</dbReference>
<accession>A0A920CPK5</accession>
<organism evidence="3 4">
    <name type="scientific">Paenibacillus azoreducens</name>
    <dbReference type="NCBI Taxonomy" id="116718"/>
    <lineage>
        <taxon>Bacteria</taxon>
        <taxon>Bacillati</taxon>
        <taxon>Bacillota</taxon>
        <taxon>Bacilli</taxon>
        <taxon>Bacillales</taxon>
        <taxon>Paenibacillaceae</taxon>
        <taxon>Paenibacillus</taxon>
    </lineage>
</organism>
<evidence type="ECO:0000313" key="4">
    <source>
        <dbReference type="Proteomes" id="UP000682811"/>
    </source>
</evidence>
<keyword evidence="2" id="KW-0812">Transmembrane</keyword>
<evidence type="ECO:0000313" key="3">
    <source>
        <dbReference type="EMBL" id="GIO46420.1"/>
    </source>
</evidence>
<keyword evidence="4" id="KW-1185">Reference proteome</keyword>